<dbReference type="Proteomes" id="UP000030512">
    <property type="component" value="Chromosome"/>
</dbReference>
<keyword evidence="1" id="KW-0732">Signal</keyword>
<dbReference type="OrthoDB" id="6226990at2"/>
<dbReference type="InterPro" id="IPR013424">
    <property type="entry name" value="Ice-binding_C"/>
</dbReference>
<organism evidence="3 4">
    <name type="scientific">Methylomonas denitrificans</name>
    <dbReference type="NCBI Taxonomy" id="1538553"/>
    <lineage>
        <taxon>Bacteria</taxon>
        <taxon>Pseudomonadati</taxon>
        <taxon>Pseudomonadota</taxon>
        <taxon>Gammaproteobacteria</taxon>
        <taxon>Methylococcales</taxon>
        <taxon>Methylococcaceae</taxon>
        <taxon>Methylomonas</taxon>
    </lineage>
</organism>
<proteinExistence type="predicted"/>
<dbReference type="EMBL" id="CP014476">
    <property type="protein sequence ID" value="AMK77921.1"/>
    <property type="molecule type" value="Genomic_DNA"/>
</dbReference>
<dbReference type="NCBIfam" id="TIGR02595">
    <property type="entry name" value="PEP_CTERM"/>
    <property type="match status" value="1"/>
</dbReference>
<reference evidence="3 4" key="1">
    <citation type="journal article" date="2015" name="Environ. Microbiol.">
        <title>Methane oxidation coupled to nitrate reduction under hypoxia by the Gammaproteobacterium Methylomonas denitrificans, sp. nov. type strain FJG1.</title>
        <authorList>
            <person name="Kits K.D."/>
            <person name="Klotz M.G."/>
            <person name="Stein L.Y."/>
        </authorList>
    </citation>
    <scope>NUCLEOTIDE SEQUENCE [LARGE SCALE GENOMIC DNA]</scope>
    <source>
        <strain evidence="3 4">FJG1</strain>
    </source>
</reference>
<name>A0A126T770_9GAMM</name>
<keyword evidence="4" id="KW-1185">Reference proteome</keyword>
<feature type="signal peptide" evidence="1">
    <location>
        <begin position="1"/>
        <end position="25"/>
    </location>
</feature>
<dbReference type="Pfam" id="PF07589">
    <property type="entry name" value="PEP-CTERM"/>
    <property type="match status" value="1"/>
</dbReference>
<protein>
    <recommendedName>
        <fullName evidence="2">Ice-binding protein C-terminal domain-containing protein</fullName>
    </recommendedName>
</protein>
<dbReference type="RefSeq" id="WP_036275835.1">
    <property type="nucleotide sequence ID" value="NZ_CP014476.1"/>
</dbReference>
<feature type="domain" description="Ice-binding protein C-terminal" evidence="2">
    <location>
        <begin position="169"/>
        <end position="189"/>
    </location>
</feature>
<evidence type="ECO:0000256" key="1">
    <source>
        <dbReference type="SAM" id="SignalP"/>
    </source>
</evidence>
<dbReference type="KEGG" id="mdn:JT25_015790"/>
<sequence>MNTKFIPRVLLAAAALLMSAQNASAYSYTPDTLLFSDLLGNSGDGLETQTLADYLNIATAGLTLDAKVDSVNFVAALDAPDHWYVDISPLTPGYFLLKFGIGGTGATADTFYFQNVAELTKLVWTNEQVQNLTGGNCGANSTGACNIGRLSHYSLFDAQSSGGGGGQGSVPEPDTVALLGIGILGMGLRGFGKRRQA</sequence>
<accession>A0A126T770</accession>
<evidence type="ECO:0000313" key="4">
    <source>
        <dbReference type="Proteomes" id="UP000030512"/>
    </source>
</evidence>
<feature type="chain" id="PRO_5007797798" description="Ice-binding protein C-terminal domain-containing protein" evidence="1">
    <location>
        <begin position="26"/>
        <end position="197"/>
    </location>
</feature>
<evidence type="ECO:0000259" key="2">
    <source>
        <dbReference type="Pfam" id="PF07589"/>
    </source>
</evidence>
<dbReference type="AlphaFoldDB" id="A0A126T770"/>
<evidence type="ECO:0000313" key="3">
    <source>
        <dbReference type="EMBL" id="AMK77921.1"/>
    </source>
</evidence>
<gene>
    <name evidence="3" type="ORF">JT25_015790</name>
</gene>